<dbReference type="GO" id="GO:0005737">
    <property type="term" value="C:cytoplasm"/>
    <property type="evidence" value="ECO:0007669"/>
    <property type="project" value="UniProtKB-SubCell"/>
</dbReference>
<gene>
    <name evidence="11 12" type="primary">LOC106746095</name>
</gene>
<dbReference type="GO" id="GO:0006508">
    <property type="term" value="P:proteolysis"/>
    <property type="evidence" value="ECO:0007669"/>
    <property type="project" value="InterPro"/>
</dbReference>
<dbReference type="Pfam" id="PF00326">
    <property type="entry name" value="Peptidase_S9"/>
    <property type="match status" value="2"/>
</dbReference>
<comment type="similarity">
    <text evidence="3">Belongs to the peptidase S9C family.</text>
</comment>
<reference evidence="11 12" key="1">
    <citation type="submission" date="2025-04" db="UniProtKB">
        <authorList>
            <consortium name="RefSeq"/>
        </authorList>
    </citation>
    <scope>IDENTIFICATION</scope>
</reference>
<keyword evidence="7" id="KW-0378">Hydrolase</keyword>
<feature type="domain" description="Peptidase S9 prolyl oligopeptidase catalytic" evidence="8">
    <location>
        <begin position="491"/>
        <end position="600"/>
    </location>
</feature>
<evidence type="ECO:0000259" key="8">
    <source>
        <dbReference type="Pfam" id="PF00326"/>
    </source>
</evidence>
<dbReference type="InterPro" id="IPR029058">
    <property type="entry name" value="AB_hydrolase_fold"/>
</dbReference>
<comment type="subcellular location">
    <subcellularLocation>
        <location evidence="2">Cytoplasm</location>
    </subcellularLocation>
</comment>
<dbReference type="KEGG" id="dqu:106746095"/>
<dbReference type="EC" id="3.4.19.1" evidence="5"/>
<dbReference type="OrthoDB" id="416344at2759"/>
<dbReference type="RefSeq" id="XP_014477790.1">
    <property type="nucleotide sequence ID" value="XM_014622304.1"/>
</dbReference>
<dbReference type="InterPro" id="IPR045550">
    <property type="entry name" value="AARE_N"/>
</dbReference>
<name>A0A6P3XH56_DINQU</name>
<dbReference type="Proteomes" id="UP000515204">
    <property type="component" value="Unplaced"/>
</dbReference>
<feature type="domain" description="Acylamino-acid-releasing enzyme N-terminal" evidence="9">
    <location>
        <begin position="35"/>
        <end position="435"/>
    </location>
</feature>
<dbReference type="InterPro" id="IPR001375">
    <property type="entry name" value="Peptidase_S9_cat"/>
</dbReference>
<evidence type="ECO:0000259" key="9">
    <source>
        <dbReference type="Pfam" id="PF19283"/>
    </source>
</evidence>
<keyword evidence="10" id="KW-1185">Reference proteome</keyword>
<evidence type="ECO:0000313" key="11">
    <source>
        <dbReference type="RefSeq" id="XP_014477789.1"/>
    </source>
</evidence>
<evidence type="ECO:0000256" key="1">
    <source>
        <dbReference type="ARBA" id="ARBA00000721"/>
    </source>
</evidence>
<comment type="subunit">
    <text evidence="4">Homotetramer.</text>
</comment>
<evidence type="ECO:0000313" key="10">
    <source>
        <dbReference type="Proteomes" id="UP000515204"/>
    </source>
</evidence>
<evidence type="ECO:0000256" key="7">
    <source>
        <dbReference type="ARBA" id="ARBA00022801"/>
    </source>
</evidence>
<dbReference type="Pfam" id="PF19283">
    <property type="entry name" value="APEH_N"/>
    <property type="match status" value="1"/>
</dbReference>
<evidence type="ECO:0000256" key="3">
    <source>
        <dbReference type="ARBA" id="ARBA00010040"/>
    </source>
</evidence>
<accession>A0A6P3XH56</accession>
<keyword evidence="6" id="KW-0963">Cytoplasm</keyword>
<proteinExistence type="inferred from homology"/>
<dbReference type="PANTHER" id="PTHR42776">
    <property type="entry name" value="SERINE PEPTIDASE S9 FAMILY MEMBER"/>
    <property type="match status" value="1"/>
</dbReference>
<feature type="domain" description="Peptidase S9 prolyl oligopeptidase catalytic" evidence="8">
    <location>
        <begin position="649"/>
        <end position="727"/>
    </location>
</feature>
<dbReference type="GeneID" id="106746095"/>
<evidence type="ECO:0000313" key="12">
    <source>
        <dbReference type="RefSeq" id="XP_014477790.1"/>
    </source>
</evidence>
<protein>
    <recommendedName>
        <fullName evidence="5">acylaminoacyl-peptidase</fullName>
        <ecNumber evidence="5">3.4.19.1</ecNumber>
    </recommendedName>
</protein>
<dbReference type="AlphaFoldDB" id="A0A6P3XH56"/>
<sequence>MALVQVEKLVKLYTSLATAPSLTCVRILNPLNNNVVVQSKWTQRNLDIKTNQRFLINHIFKPGSIEDSSDLPIDITTELMSTLTNDEKFRAVLRQVTVENTKKEFIEIWDKHHLVKNYDLSALDVHGNVYTDSEFSSFKWSPDNTKLLYIAEKKLPKTEPFYKQKPQDKKDKKDNEMVIAGNEYIYKPHWGEQLVDKHRPVVVVLDTTMETITTLSEIPDDLSPGQVIWTKEQDIIGVAWKHEPRYLGLVSCTNRASWIFLLKDGKYQKLSDDGCAVHSPRLNPSGDTLVWIERNISNLHHNTQRLMMRDLKSVETKNNVIVDIVQTSETIKKNKQFYGIYGRLPDRCWSDDEHLFFSTPQKNNIFSYIVNIKTKDIVEVQNENSSLSVLDVKGNVVAFLSTSLTQPSCLMVGCFQNTELETGDISKLAITTPLNFGLDKFMYEANEYTYDNDDEIKQFNFIYFGPKSGKTKSTPFIIVPHGGPHSNYANTFSLDFSFLALSGFALVLVNYRGSTGMGATTVEFLQGKVGDADVRDCITAAEESLKKYPWLDPKRIGLCGGSHGGFLVAHLSGQFPDMFKAAVARNPVIDISLMFHTSDIPDCRNALTKEEKITYLHDVCAAAINASSCNLLEAGSQPDLVKLFVKMLERSPIIHVDKVKIPTLISIGTNDLRVPYFSGKTWYHRLKTNNVKTKMHVYEDNHQLLNGPSEIDHIINDCMWLLEHLKKDDDAEPENEE</sequence>
<dbReference type="GO" id="GO:0008242">
    <property type="term" value="F:omega peptidase activity"/>
    <property type="evidence" value="ECO:0007669"/>
    <property type="project" value="UniProtKB-EC"/>
</dbReference>
<evidence type="ECO:0000256" key="4">
    <source>
        <dbReference type="ARBA" id="ARBA00011881"/>
    </source>
</evidence>
<evidence type="ECO:0000256" key="2">
    <source>
        <dbReference type="ARBA" id="ARBA00004496"/>
    </source>
</evidence>
<evidence type="ECO:0000256" key="6">
    <source>
        <dbReference type="ARBA" id="ARBA00022490"/>
    </source>
</evidence>
<organism evidence="10 12">
    <name type="scientific">Dinoponera quadriceps</name>
    <name type="common">South American ant</name>
    <dbReference type="NCBI Taxonomy" id="609295"/>
    <lineage>
        <taxon>Eukaryota</taxon>
        <taxon>Metazoa</taxon>
        <taxon>Ecdysozoa</taxon>
        <taxon>Arthropoda</taxon>
        <taxon>Hexapoda</taxon>
        <taxon>Insecta</taxon>
        <taxon>Pterygota</taxon>
        <taxon>Neoptera</taxon>
        <taxon>Endopterygota</taxon>
        <taxon>Hymenoptera</taxon>
        <taxon>Apocrita</taxon>
        <taxon>Aculeata</taxon>
        <taxon>Formicoidea</taxon>
        <taxon>Formicidae</taxon>
        <taxon>Ponerinae</taxon>
        <taxon>Ponerini</taxon>
        <taxon>Dinoponera</taxon>
    </lineage>
</organism>
<dbReference type="SUPFAM" id="SSF82171">
    <property type="entry name" value="DPP6 N-terminal domain-like"/>
    <property type="match status" value="1"/>
</dbReference>
<dbReference type="GO" id="GO:0004252">
    <property type="term" value="F:serine-type endopeptidase activity"/>
    <property type="evidence" value="ECO:0007669"/>
    <property type="project" value="TreeGrafter"/>
</dbReference>
<dbReference type="SUPFAM" id="SSF53474">
    <property type="entry name" value="alpha/beta-Hydrolases"/>
    <property type="match status" value="1"/>
</dbReference>
<comment type="catalytic activity">
    <reaction evidence="1">
        <text>Cleavage of an N-acetyl or N-formyl amino acid from the N-terminus of a polypeptide.</text>
        <dbReference type="EC" id="3.4.19.1"/>
    </reaction>
</comment>
<dbReference type="Gene3D" id="3.40.50.1820">
    <property type="entry name" value="alpha/beta hydrolase"/>
    <property type="match status" value="1"/>
</dbReference>
<dbReference type="RefSeq" id="XP_014477789.1">
    <property type="nucleotide sequence ID" value="XM_014622303.1"/>
</dbReference>
<dbReference type="PANTHER" id="PTHR42776:SF4">
    <property type="entry name" value="ACYLAMINO-ACID-RELEASING ENZYME"/>
    <property type="match status" value="1"/>
</dbReference>
<evidence type="ECO:0000256" key="5">
    <source>
        <dbReference type="ARBA" id="ARBA00012917"/>
    </source>
</evidence>